<evidence type="ECO:0000313" key="1">
    <source>
        <dbReference type="EMBL" id="KKN79553.1"/>
    </source>
</evidence>
<gene>
    <name evidence="1" type="ORF">LCGC14_0339040</name>
</gene>
<name>A0A0F9WLV2_9ZZZZ</name>
<evidence type="ECO:0008006" key="2">
    <source>
        <dbReference type="Google" id="ProtNLM"/>
    </source>
</evidence>
<sequence>MLIYRLSLFTAVFFLLTACDFSKNTDEKFLKNATCTANLPCTFSNDVKVWLSEKTLSPETPFTIFSDLPTNITIEDAKLKGITMYMGYIPQQFKKHNGLWQSNTMVGICSEQNMLWNLELTVKDNATSVVQTLNYSFYVTY</sequence>
<protein>
    <recommendedName>
        <fullName evidence="2">Lipoprotein</fullName>
    </recommendedName>
</protein>
<proteinExistence type="predicted"/>
<accession>A0A0F9WLV2</accession>
<organism evidence="1">
    <name type="scientific">marine sediment metagenome</name>
    <dbReference type="NCBI Taxonomy" id="412755"/>
    <lineage>
        <taxon>unclassified sequences</taxon>
        <taxon>metagenomes</taxon>
        <taxon>ecological metagenomes</taxon>
    </lineage>
</organism>
<dbReference type="PROSITE" id="PS51257">
    <property type="entry name" value="PROKAR_LIPOPROTEIN"/>
    <property type="match status" value="1"/>
</dbReference>
<comment type="caution">
    <text evidence="1">The sequence shown here is derived from an EMBL/GenBank/DDBJ whole genome shotgun (WGS) entry which is preliminary data.</text>
</comment>
<reference evidence="1" key="1">
    <citation type="journal article" date="2015" name="Nature">
        <title>Complex archaea that bridge the gap between prokaryotes and eukaryotes.</title>
        <authorList>
            <person name="Spang A."/>
            <person name="Saw J.H."/>
            <person name="Jorgensen S.L."/>
            <person name="Zaremba-Niedzwiedzka K."/>
            <person name="Martijn J."/>
            <person name="Lind A.E."/>
            <person name="van Eijk R."/>
            <person name="Schleper C."/>
            <person name="Guy L."/>
            <person name="Ettema T.J."/>
        </authorList>
    </citation>
    <scope>NUCLEOTIDE SEQUENCE</scope>
</reference>
<dbReference type="EMBL" id="LAZR01000245">
    <property type="protein sequence ID" value="KKN79553.1"/>
    <property type="molecule type" value="Genomic_DNA"/>
</dbReference>
<dbReference type="AlphaFoldDB" id="A0A0F9WLV2"/>